<name>A0A0L0HUF7_SPIPD</name>
<keyword evidence="8" id="KW-1185">Reference proteome</keyword>
<feature type="region of interest" description="Disordered" evidence="4">
    <location>
        <begin position="706"/>
        <end position="731"/>
    </location>
</feature>
<evidence type="ECO:0000259" key="5">
    <source>
        <dbReference type="Pfam" id="PF10193"/>
    </source>
</evidence>
<feature type="region of interest" description="Disordered" evidence="4">
    <location>
        <begin position="531"/>
        <end position="569"/>
    </location>
</feature>
<evidence type="ECO:0000256" key="2">
    <source>
        <dbReference type="ARBA" id="ARBA00006133"/>
    </source>
</evidence>
<evidence type="ECO:0000313" key="7">
    <source>
        <dbReference type="EMBL" id="KND04504.1"/>
    </source>
</evidence>
<dbReference type="InterPro" id="IPR019337">
    <property type="entry name" value="Telomere_length_regulation_dom"/>
</dbReference>
<dbReference type="PANTHER" id="PTHR15830:SF10">
    <property type="entry name" value="TELOMERE LENGTH REGULATION PROTEIN TEL2 HOMOLOG"/>
    <property type="match status" value="1"/>
</dbReference>
<dbReference type="InParanoid" id="A0A0L0HUF7"/>
<dbReference type="InterPro" id="IPR051970">
    <property type="entry name" value="TEL2_Regulation"/>
</dbReference>
<comment type="subcellular location">
    <subcellularLocation>
        <location evidence="1">Cytoplasm</location>
    </subcellularLocation>
</comment>
<dbReference type="Proteomes" id="UP000053201">
    <property type="component" value="Unassembled WGS sequence"/>
</dbReference>
<dbReference type="OrthoDB" id="10258062at2759"/>
<evidence type="ECO:0000313" key="8">
    <source>
        <dbReference type="Proteomes" id="UP000053201"/>
    </source>
</evidence>
<dbReference type="Gene3D" id="1.25.40.720">
    <property type="entry name" value="Telomere length regulation protein 2, C-terminal domain"/>
    <property type="match status" value="1"/>
</dbReference>
<dbReference type="GO" id="GO:0051083">
    <property type="term" value="P:'de novo' cotranslational protein folding"/>
    <property type="evidence" value="ECO:0007669"/>
    <property type="project" value="TreeGrafter"/>
</dbReference>
<accession>A0A0L0HUF7</accession>
<dbReference type="Pfam" id="PF25320">
    <property type="entry name" value="TELO2_ARM"/>
    <property type="match status" value="1"/>
</dbReference>
<sequence length="892" mass="99995">MEPQNRHDAKAILKKDLASLHSDIQSATSVSTVKRALAEPLALFFDAPEAVDFLTNGVGTSLTTVLAASKYFSNIPIEAVDLYRDIFFRTCIAQHFEFLLRNVAVSWLPCFSEQEIKTLFESYFIPEALDSSEGTHHVPPPSLDLLGTLRFLSDAAAWTEHTHVVKVAVDLLQKLLTACRVEEFYVAEMTLQTGGMEAARIERWQQYVAIITFLPDKLANIFGVRPPEFFRTASFIRLIAAQIGSAVSSIASREPVDVPAIYLTELIEKLVRLGYAEHLMESWMPSVKESVCQPDVALLWNAIFQKLGRSESEHMLLQLLERLRKLLSIGVDLTTHREASKYMLTWIGSQTMERNPHIRDLLSRKFLYDSVLHVDILRILVRCMAEFPRSSALSVASNIRRLVETWTDKSFLRYASYEQHAHVTYLILLSLSYLTPEDASGADLLGIFLTGMTAYLDNSDPHIRKRGMVTAECLSKILNSSALDFGLEADEEVTFLRSLADPTTRDGPMGGMSTSSAEVFDVDLELPEKISDADHDEDDPDEVVLPSHNQEGDESSPDSDDDLPAYDLREPDVRDADAKILKPPMYIRECLDGLRAEDDPEQLNICLARASELIERAPQDDLDHIAYDLGSRLIHLHNNFDLTDFDKNRMRALVSLLVRMPHKISRYLIDQVYERQISIQQRLDILTCLALGATTLSGLQSIGAGEKSAQAPSQDMQVSASRGRPRPKPVSRSNMFGPVATSFLFPLLTKVHEMIERPNASGGPFGTLLLTKIIITAGVFVYCAQNTVDNRRLTRDYFNCLWALRYLPLNDTTGLLNAILVGFNVILEALPQSILLDEFGGPTNELGQLREWVSDVLVTDSRRENLQLAASILSSSRNLFDSQRELFWGDAL</sequence>
<dbReference type="GO" id="GO:0005829">
    <property type="term" value="C:cytosol"/>
    <property type="evidence" value="ECO:0007669"/>
    <property type="project" value="TreeGrafter"/>
</dbReference>
<dbReference type="VEuPathDB" id="FungiDB:SPPG_00231"/>
<dbReference type="OMA" id="HAEELIY"/>
<dbReference type="Pfam" id="PF10193">
    <property type="entry name" value="Telomere_reg-2"/>
    <property type="match status" value="1"/>
</dbReference>
<dbReference type="GeneID" id="27683975"/>
<dbReference type="PANTHER" id="PTHR15830">
    <property type="entry name" value="TELOMERE LENGTH REGULATION PROTEIN TEL2 FAMILY MEMBER"/>
    <property type="match status" value="1"/>
</dbReference>
<dbReference type="EMBL" id="KQ257450">
    <property type="protein sequence ID" value="KND04504.1"/>
    <property type="molecule type" value="Genomic_DNA"/>
</dbReference>
<organism evidence="7 8">
    <name type="scientific">Spizellomyces punctatus (strain DAOM BR117)</name>
    <dbReference type="NCBI Taxonomy" id="645134"/>
    <lineage>
        <taxon>Eukaryota</taxon>
        <taxon>Fungi</taxon>
        <taxon>Fungi incertae sedis</taxon>
        <taxon>Chytridiomycota</taxon>
        <taxon>Chytridiomycota incertae sedis</taxon>
        <taxon>Chytridiomycetes</taxon>
        <taxon>Spizellomycetales</taxon>
        <taxon>Spizellomycetaceae</taxon>
        <taxon>Spizellomyces</taxon>
    </lineage>
</organism>
<evidence type="ECO:0000259" key="6">
    <source>
        <dbReference type="Pfam" id="PF25320"/>
    </source>
</evidence>
<dbReference type="InterPro" id="IPR057348">
    <property type="entry name" value="TELO2_ARM"/>
</dbReference>
<feature type="compositionally biased region" description="Polar residues" evidence="4">
    <location>
        <begin position="710"/>
        <end position="720"/>
    </location>
</feature>
<evidence type="ECO:0000256" key="3">
    <source>
        <dbReference type="ARBA" id="ARBA00022490"/>
    </source>
</evidence>
<dbReference type="GO" id="GO:0051879">
    <property type="term" value="F:Hsp90 protein binding"/>
    <property type="evidence" value="ECO:0007669"/>
    <property type="project" value="TreeGrafter"/>
</dbReference>
<feature type="domain" description="TELO2 ARM repeat" evidence="6">
    <location>
        <begin position="320"/>
        <end position="481"/>
    </location>
</feature>
<dbReference type="AlphaFoldDB" id="A0A0L0HUF7"/>
<reference evidence="7 8" key="1">
    <citation type="submission" date="2009-08" db="EMBL/GenBank/DDBJ databases">
        <title>The Genome Sequence of Spizellomyces punctatus strain DAOM BR117.</title>
        <authorList>
            <consortium name="The Broad Institute Genome Sequencing Platform"/>
            <person name="Russ C."/>
            <person name="Cuomo C."/>
            <person name="Shea T."/>
            <person name="Young S.K."/>
            <person name="Zeng Q."/>
            <person name="Koehrsen M."/>
            <person name="Haas B."/>
            <person name="Borodovsky M."/>
            <person name="Guigo R."/>
            <person name="Alvarado L."/>
            <person name="Berlin A."/>
            <person name="Bochicchio J."/>
            <person name="Borenstein D."/>
            <person name="Chapman S."/>
            <person name="Chen Z."/>
            <person name="Engels R."/>
            <person name="Freedman E."/>
            <person name="Gellesch M."/>
            <person name="Goldberg J."/>
            <person name="Griggs A."/>
            <person name="Gujja S."/>
            <person name="Heiman D."/>
            <person name="Hepburn T."/>
            <person name="Howarth C."/>
            <person name="Jen D."/>
            <person name="Larson L."/>
            <person name="Lewis B."/>
            <person name="Mehta T."/>
            <person name="Park D."/>
            <person name="Pearson M."/>
            <person name="Roberts A."/>
            <person name="Saif S."/>
            <person name="Shenoy N."/>
            <person name="Sisk P."/>
            <person name="Stolte C."/>
            <person name="Sykes S."/>
            <person name="Thomson T."/>
            <person name="Walk T."/>
            <person name="White J."/>
            <person name="Yandava C."/>
            <person name="Burger G."/>
            <person name="Gray M.W."/>
            <person name="Holland P.W.H."/>
            <person name="King N."/>
            <person name="Lang F.B.F."/>
            <person name="Roger A.J."/>
            <person name="Ruiz-Trillo I."/>
            <person name="Lander E."/>
            <person name="Nusbaum C."/>
        </authorList>
    </citation>
    <scope>NUCLEOTIDE SEQUENCE [LARGE SCALE GENOMIC DNA]</scope>
    <source>
        <strain evidence="7 8">DAOM BR117</strain>
    </source>
</reference>
<evidence type="ECO:0000256" key="1">
    <source>
        <dbReference type="ARBA" id="ARBA00004496"/>
    </source>
</evidence>
<dbReference type="GO" id="GO:0042162">
    <property type="term" value="F:telomeric DNA binding"/>
    <property type="evidence" value="ECO:0007669"/>
    <property type="project" value="TreeGrafter"/>
</dbReference>
<proteinExistence type="inferred from homology"/>
<dbReference type="STRING" id="645134.A0A0L0HUF7"/>
<dbReference type="RefSeq" id="XP_016612543.1">
    <property type="nucleotide sequence ID" value="XM_016748564.1"/>
</dbReference>
<evidence type="ECO:0000256" key="4">
    <source>
        <dbReference type="SAM" id="MobiDB-lite"/>
    </source>
</evidence>
<feature type="domain" description="Telomere length regulation protein conserved" evidence="5">
    <location>
        <begin position="584"/>
        <end position="693"/>
    </location>
</feature>
<gene>
    <name evidence="7" type="ORF">SPPG_00231</name>
</gene>
<dbReference type="FunCoup" id="A0A0L0HUF7">
    <property type="interactions" value="21"/>
</dbReference>
<protein>
    <submittedName>
        <fullName evidence="7">Uncharacterized protein</fullName>
    </submittedName>
</protein>
<keyword evidence="3" id="KW-0963">Cytoplasm</keyword>
<comment type="similarity">
    <text evidence="2">Belongs to the TEL2 family.</text>
</comment>
<feature type="compositionally biased region" description="Acidic residues" evidence="4">
    <location>
        <begin position="552"/>
        <end position="564"/>
    </location>
</feature>
<dbReference type="InterPro" id="IPR038528">
    <property type="entry name" value="TEL2_C_sf"/>
</dbReference>
<dbReference type="eggNOG" id="KOG4346">
    <property type="taxonomic scope" value="Eukaryota"/>
</dbReference>